<keyword evidence="10" id="KW-1133">Transmembrane helix</keyword>
<comment type="similarity">
    <text evidence="1">Belongs to the TRAFAC class myosin-kinesin ATPase superfamily. Kinesin family. KIN-14 subfamily.</text>
</comment>
<dbReference type="PRINTS" id="PR00380">
    <property type="entry name" value="KINESINHEAVY"/>
</dbReference>
<dbReference type="GO" id="GO:0005524">
    <property type="term" value="F:ATP binding"/>
    <property type="evidence" value="ECO:0007669"/>
    <property type="project" value="UniProtKB-UniRule"/>
</dbReference>
<keyword evidence="10" id="KW-0812">Transmembrane</keyword>
<feature type="compositionally biased region" description="Polar residues" evidence="9">
    <location>
        <begin position="786"/>
        <end position="796"/>
    </location>
</feature>
<dbReference type="GO" id="GO:0005886">
    <property type="term" value="C:plasma membrane"/>
    <property type="evidence" value="ECO:0007669"/>
    <property type="project" value="UniProtKB-ARBA"/>
</dbReference>
<dbReference type="PROSITE" id="PS00411">
    <property type="entry name" value="KINESIN_MOTOR_1"/>
    <property type="match status" value="1"/>
</dbReference>
<protein>
    <recommendedName>
        <fullName evidence="11">Kinesin motor domain-containing protein</fullName>
    </recommendedName>
</protein>
<dbReference type="GO" id="GO:0009903">
    <property type="term" value="P:chloroplast avoidance movement"/>
    <property type="evidence" value="ECO:0007669"/>
    <property type="project" value="UniProtKB-ARBA"/>
</dbReference>
<dbReference type="InterPro" id="IPR019821">
    <property type="entry name" value="Kinesin_motor_CS"/>
</dbReference>
<accession>A0AA86V7X3</accession>
<dbReference type="InterPro" id="IPR036961">
    <property type="entry name" value="Kinesin_motor_dom_sf"/>
</dbReference>
<dbReference type="Gene3D" id="3.40.850.10">
    <property type="entry name" value="Kinesin motor domain"/>
    <property type="match status" value="1"/>
</dbReference>
<feature type="region of interest" description="Disordered" evidence="9">
    <location>
        <begin position="1244"/>
        <end position="1272"/>
    </location>
</feature>
<dbReference type="PROSITE" id="PS50067">
    <property type="entry name" value="KINESIN_MOTOR_2"/>
    <property type="match status" value="1"/>
</dbReference>
<dbReference type="SUPFAM" id="SSF52540">
    <property type="entry name" value="P-loop containing nucleoside triphosphate hydrolases"/>
    <property type="match status" value="1"/>
</dbReference>
<evidence type="ECO:0000256" key="2">
    <source>
        <dbReference type="ARBA" id="ARBA00022701"/>
    </source>
</evidence>
<feature type="domain" description="Kinesin motor" evidence="11">
    <location>
        <begin position="223"/>
        <end position="564"/>
    </location>
</feature>
<dbReference type="GO" id="GO:0008017">
    <property type="term" value="F:microtubule binding"/>
    <property type="evidence" value="ECO:0007669"/>
    <property type="project" value="InterPro"/>
</dbReference>
<dbReference type="GO" id="GO:0007018">
    <property type="term" value="P:microtubule-based movement"/>
    <property type="evidence" value="ECO:0007669"/>
    <property type="project" value="InterPro"/>
</dbReference>
<dbReference type="Gramene" id="rna-AYBTSS11_LOCUS9599">
    <property type="protein sequence ID" value="CAJ1940245.1"/>
    <property type="gene ID" value="gene-AYBTSS11_LOCUS9599"/>
</dbReference>
<feature type="region of interest" description="Disordered" evidence="9">
    <location>
        <begin position="761"/>
        <end position="803"/>
    </location>
</feature>
<dbReference type="PANTHER" id="PTHR47972:SF22">
    <property type="entry name" value="KINESIN-LIKE PROTEIN KIN-14A-RELATED"/>
    <property type="match status" value="1"/>
</dbReference>
<feature type="binding site" evidence="7">
    <location>
        <begin position="304"/>
        <end position="311"/>
    </location>
    <ligand>
        <name>ATP</name>
        <dbReference type="ChEBI" id="CHEBI:30616"/>
    </ligand>
</feature>
<feature type="coiled-coil region" evidence="8">
    <location>
        <begin position="143"/>
        <end position="170"/>
    </location>
</feature>
<evidence type="ECO:0000256" key="3">
    <source>
        <dbReference type="ARBA" id="ARBA00022741"/>
    </source>
</evidence>
<evidence type="ECO:0000256" key="5">
    <source>
        <dbReference type="ARBA" id="ARBA00023054"/>
    </source>
</evidence>
<reference evidence="12" key="1">
    <citation type="submission" date="2023-10" db="EMBL/GenBank/DDBJ databases">
        <authorList>
            <person name="Domelevo Entfellner J.-B."/>
        </authorList>
    </citation>
    <scope>NUCLEOTIDE SEQUENCE</scope>
</reference>
<organism evidence="12 13">
    <name type="scientific">Sphenostylis stenocarpa</name>
    <dbReference type="NCBI Taxonomy" id="92480"/>
    <lineage>
        <taxon>Eukaryota</taxon>
        <taxon>Viridiplantae</taxon>
        <taxon>Streptophyta</taxon>
        <taxon>Embryophyta</taxon>
        <taxon>Tracheophyta</taxon>
        <taxon>Spermatophyta</taxon>
        <taxon>Magnoliopsida</taxon>
        <taxon>eudicotyledons</taxon>
        <taxon>Gunneridae</taxon>
        <taxon>Pentapetalae</taxon>
        <taxon>rosids</taxon>
        <taxon>fabids</taxon>
        <taxon>Fabales</taxon>
        <taxon>Fabaceae</taxon>
        <taxon>Papilionoideae</taxon>
        <taxon>50 kb inversion clade</taxon>
        <taxon>NPAAA clade</taxon>
        <taxon>indigoferoid/millettioid clade</taxon>
        <taxon>Phaseoleae</taxon>
        <taxon>Sphenostylis</taxon>
    </lineage>
</organism>
<evidence type="ECO:0000256" key="7">
    <source>
        <dbReference type="PROSITE-ProRule" id="PRU00283"/>
    </source>
</evidence>
<feature type="region of interest" description="Disordered" evidence="9">
    <location>
        <begin position="1"/>
        <end position="38"/>
    </location>
</feature>
<dbReference type="InterPro" id="IPR027640">
    <property type="entry name" value="Kinesin-like_fam"/>
</dbReference>
<proteinExistence type="inferred from homology"/>
<dbReference type="GO" id="GO:0031022">
    <property type="term" value="P:nuclear migration along microfilament"/>
    <property type="evidence" value="ECO:0007669"/>
    <property type="project" value="UniProtKB-ARBA"/>
</dbReference>
<evidence type="ECO:0000256" key="9">
    <source>
        <dbReference type="SAM" id="MobiDB-lite"/>
    </source>
</evidence>
<keyword evidence="6 7" id="KW-0505">Motor protein</keyword>
<dbReference type="Proteomes" id="UP001189624">
    <property type="component" value="Chromosome 3"/>
</dbReference>
<feature type="transmembrane region" description="Helical" evidence="10">
    <location>
        <begin position="91"/>
        <end position="111"/>
    </location>
</feature>
<keyword evidence="2" id="KW-0493">Microtubule</keyword>
<keyword evidence="3 7" id="KW-0547">Nucleotide-binding</keyword>
<name>A0AA86V7X3_9FABA</name>
<evidence type="ECO:0000313" key="13">
    <source>
        <dbReference type="Proteomes" id="UP001189624"/>
    </source>
</evidence>
<keyword evidence="13" id="KW-1185">Reference proteome</keyword>
<gene>
    <name evidence="12" type="ORF">AYBTSS11_LOCUS9599</name>
</gene>
<dbReference type="EMBL" id="OY731400">
    <property type="protein sequence ID" value="CAJ1940245.1"/>
    <property type="molecule type" value="Genomic_DNA"/>
</dbReference>
<dbReference type="FunFam" id="3.40.850.10:FF:000058">
    <property type="entry name" value="kinesin-like protein KIN-14B isoform X1"/>
    <property type="match status" value="1"/>
</dbReference>
<evidence type="ECO:0000256" key="6">
    <source>
        <dbReference type="ARBA" id="ARBA00023175"/>
    </source>
</evidence>
<evidence type="ECO:0000256" key="1">
    <source>
        <dbReference type="ARBA" id="ARBA00010899"/>
    </source>
</evidence>
<evidence type="ECO:0000313" key="12">
    <source>
        <dbReference type="EMBL" id="CAJ1940245.1"/>
    </source>
</evidence>
<dbReference type="GO" id="GO:0003777">
    <property type="term" value="F:microtubule motor activity"/>
    <property type="evidence" value="ECO:0007669"/>
    <property type="project" value="InterPro"/>
</dbReference>
<dbReference type="GO" id="GO:0005874">
    <property type="term" value="C:microtubule"/>
    <property type="evidence" value="ECO:0007669"/>
    <property type="project" value="UniProtKB-KW"/>
</dbReference>
<dbReference type="Pfam" id="PF00225">
    <property type="entry name" value="Kinesin"/>
    <property type="match status" value="1"/>
</dbReference>
<evidence type="ECO:0000259" key="11">
    <source>
        <dbReference type="PROSITE" id="PS50067"/>
    </source>
</evidence>
<dbReference type="InterPro" id="IPR027417">
    <property type="entry name" value="P-loop_NTPase"/>
</dbReference>
<sequence>MAEQRNRWSWDVTGFDQWKSSPPSTSPTPSVEHADRKPTAPLVRRYSISSTSVLPQPKQSVAFKLQRLKDKVKCSSGFSFCFVVSARKSDVLARVSAAACCVVLVLFVVLGDSVMTTTHGMLLRCQYFEFRHRVFYGRLFRIIRYEQEEFDHAREDYMQLRQEANELQEYSNAKLDRVTRYLGVLAEKTRKLDQVVLENEARISPVINEKRRLFNELLTSKGNIRVFCRTRPLFEDEGPSVVEFPDDYTISVNTGDESLSNAKKDFEFDRVYGPHVGQAELFSDVQPLVQSALDGYNVSIFAYGQTQSGKTHTMVALSFFLLLFEGSSYDRGLYARCFEELFDLSNLDSTSTSQYKFCVTVCELYNEQTRDLFLEAGKSTPKLSLGSPECFVELVQEKVDNPLEFSAVLKTALQTRKNDLSKNNVSHLIVTIHIFYDNLITGENSYSKLYLVDLAGSEGLITEDDSGDRVTDLLHVMKSLSAYFEYSIFTTKIRLGDVLSSLTSKKDVIPYENSVLTKLLADSLVLEVCGGSSKTLMIVNVCPSISNLAETLSSLNFSARARNSILSLGNRDTIKKWRDVANDARKELYEKEKEINDLKQESLELKQARKDVSSALQSDLKSEHVLLSDKYKIEKEQNTQLRNQVAQLLRLEQDQKLQIQERDSTIQSLQAKIRTLETQLNETIKASESRSTPSDSADLSNSRTGDSIDSSAVTKKLEEELKKRDALIESGERLNLIFDGLQRLHEENEKLFDRLTQKASTVGSPKLSSPLARGTANVPPQDIGRNGTTDKTSSRSVDVLPSPLATDKNDGTVALVKTGSEIVKSTPAGEYLTAALNEFDPDQYEGHAAISDGANKLLMLVLAAVIKAGASREHEILAEIRDSVFSFIRKMEPKRVMDTMLVSRVRILYIRSLLARSPELQSIKVLPVECFLEKTNTVRSRSSSRGSSPGRSPVLYVDEQIHGFKVNLKPEKKSKFSSVVLKIRGIDEDIWRQQVTGGKLREITEEAKSFAMGNKALAALFVHTPAGELQRQIRSWLAENFEFLSVTGDDASGGSTGQLELLSTAIMDGWMAGLGAALLPQTDALGQLLFEYSKRVYTSQLQHLKDIAGTLATEEAEDVAQVAKLRSALESVEHKRRKVIALALILQQMRSDIALLTLENGGSPVQNPSTAAEDARLASLISLDSILKQIKDITRHSSVNILSKSKKKMMLASLDKLTEQMPSLLEIDHPCARRHIADARSMVESIPEEDDPIPDISHGRKPSTGLGSGSETDVSQWNVLQFNTGSTLPFIIKCGANSDSELVIKAEARVQEPKGGEIVRVAPRPSVLENMNLEDMKQVFSELPEALSLLALARTADGTRARYSRLYKTLATKVPSLKDLVSELEKGGPLKDYTSPAVLLRLISAIAGSVQTGCSIRFD</sequence>
<evidence type="ECO:0000256" key="4">
    <source>
        <dbReference type="ARBA" id="ARBA00022840"/>
    </source>
</evidence>
<feature type="compositionally biased region" description="Low complexity" evidence="9">
    <location>
        <begin position="20"/>
        <end position="30"/>
    </location>
</feature>
<feature type="region of interest" description="Disordered" evidence="9">
    <location>
        <begin position="684"/>
        <end position="712"/>
    </location>
</feature>
<dbReference type="GO" id="GO:0009904">
    <property type="term" value="P:chloroplast accumulation movement"/>
    <property type="evidence" value="ECO:0007669"/>
    <property type="project" value="UniProtKB-ARBA"/>
</dbReference>
<evidence type="ECO:0000256" key="8">
    <source>
        <dbReference type="SAM" id="Coils"/>
    </source>
</evidence>
<dbReference type="PANTHER" id="PTHR47972">
    <property type="entry name" value="KINESIN-LIKE PROTEIN KLP-3"/>
    <property type="match status" value="1"/>
</dbReference>
<keyword evidence="10" id="KW-0472">Membrane</keyword>
<evidence type="ECO:0000256" key="10">
    <source>
        <dbReference type="SAM" id="Phobius"/>
    </source>
</evidence>
<keyword evidence="5 8" id="KW-0175">Coiled coil</keyword>
<dbReference type="GO" id="GO:0005829">
    <property type="term" value="C:cytosol"/>
    <property type="evidence" value="ECO:0007669"/>
    <property type="project" value="UniProtKB-ARBA"/>
</dbReference>
<dbReference type="InterPro" id="IPR001752">
    <property type="entry name" value="Kinesin_motor_dom"/>
</dbReference>
<dbReference type="SMART" id="SM00129">
    <property type="entry name" value="KISc"/>
    <property type="match status" value="1"/>
</dbReference>
<keyword evidence="4 7" id="KW-0067">ATP-binding</keyword>